<dbReference type="STRING" id="208445.SAMN04489727_4591"/>
<evidence type="ECO:0000256" key="1">
    <source>
        <dbReference type="SAM" id="MobiDB-lite"/>
    </source>
</evidence>
<dbReference type="AlphaFoldDB" id="A0A1H4UCB0"/>
<evidence type="ECO:0000256" key="2">
    <source>
        <dbReference type="SAM" id="SignalP"/>
    </source>
</evidence>
<dbReference type="Proteomes" id="UP000199622">
    <property type="component" value="Unassembled WGS sequence"/>
</dbReference>
<feature type="chain" id="PRO_5038741953" evidence="2">
    <location>
        <begin position="20"/>
        <end position="46"/>
    </location>
</feature>
<dbReference type="PROSITE" id="PS51257">
    <property type="entry name" value="PROKAR_LIPOPROTEIN"/>
    <property type="match status" value="1"/>
</dbReference>
<protein>
    <submittedName>
        <fullName evidence="3">Uncharacterized protein</fullName>
    </submittedName>
</protein>
<dbReference type="EMBL" id="FNSO01000004">
    <property type="protein sequence ID" value="SEC66243.1"/>
    <property type="molecule type" value="Genomic_DNA"/>
</dbReference>
<gene>
    <name evidence="3" type="ORF">SAMN04489727_4591</name>
</gene>
<proteinExistence type="predicted"/>
<feature type="region of interest" description="Disordered" evidence="1">
    <location>
        <begin position="27"/>
        <end position="46"/>
    </location>
</feature>
<organism evidence="3 4">
    <name type="scientific">Amycolatopsis tolypomycina</name>
    <dbReference type="NCBI Taxonomy" id="208445"/>
    <lineage>
        <taxon>Bacteria</taxon>
        <taxon>Bacillati</taxon>
        <taxon>Actinomycetota</taxon>
        <taxon>Actinomycetes</taxon>
        <taxon>Pseudonocardiales</taxon>
        <taxon>Pseudonocardiaceae</taxon>
        <taxon>Amycolatopsis</taxon>
    </lineage>
</organism>
<dbReference type="RefSeq" id="WP_167384689.1">
    <property type="nucleotide sequence ID" value="NZ_FNSO01000004.1"/>
</dbReference>
<name>A0A1H4UCB0_9PSEU</name>
<evidence type="ECO:0000313" key="3">
    <source>
        <dbReference type="EMBL" id="SEC66243.1"/>
    </source>
</evidence>
<evidence type="ECO:0000313" key="4">
    <source>
        <dbReference type="Proteomes" id="UP000199622"/>
    </source>
</evidence>
<keyword evidence="2" id="KW-0732">Signal</keyword>
<keyword evidence="4" id="KW-1185">Reference proteome</keyword>
<accession>A0A1H4UCB0</accession>
<sequence>MTSRGRVALVALVCGLAIAGCGSDRAGAAGEHAAPGVGPPGTRNDS</sequence>
<reference evidence="4" key="1">
    <citation type="submission" date="2016-10" db="EMBL/GenBank/DDBJ databases">
        <authorList>
            <person name="Varghese N."/>
            <person name="Submissions S."/>
        </authorList>
    </citation>
    <scope>NUCLEOTIDE SEQUENCE [LARGE SCALE GENOMIC DNA]</scope>
    <source>
        <strain evidence="4">DSM 44544</strain>
    </source>
</reference>
<feature type="signal peptide" evidence="2">
    <location>
        <begin position="1"/>
        <end position="19"/>
    </location>
</feature>